<keyword evidence="3 8" id="KW-0479">Metal-binding</keyword>
<keyword evidence="6 8" id="KW-0482">Metalloprotease</keyword>
<feature type="signal peptide" evidence="9">
    <location>
        <begin position="1"/>
        <end position="28"/>
    </location>
</feature>
<sequence length="1063" mass="120513">MLFTRFHPKDRHLVFSIVFFLCNTAVCGGNDTFNRGNRELQTKPQTIRIHAQYMEIELNSVETGRLEDALERVINRVSSIFKVIPVKSPLVLKRKGGCFKQWTTGRNKNRCRFYDRKYPAIGEECNKEFKVPSSHLSELSVWGETEEEPLDVRYPQGEGVRDTDFVLYVRAVSSFACTQELSPLAYATYCYQDERGRPMAGYINVCPQNMSSYSTDRLRMILLHEVLHVMGFTRHLFEDFRQCSLTDELSSMCNDSDIRRSPVQIVNGLPRLLTPAVQREAKQHFNCQDVKFGPALQKEGGILSHWNRYQMYGSIMTPNPGPPHLTFLDRMTLAVFEDSGWYTVDYSQAEDFLWGKDEGCKFDLTTSPGHTCILGEHGCHSLHRDRAVCKQLSVEGEHSVFVSEPGMECSKGDNSMAASSLEIFSRQSLCFMSNLTAQNTSQRPAGQCFSHQCQDGTLYVKLRNTGWMECPYGEFIQVENLTGVVLCPGKRDIICLDKENISTVSSSSVGQRHSSDSSKTTTSFIIYSSRAHEFFTNLAEFGYKPLHLNIKMMTKRFCCLLLLKCLLLGYLFNLTGATNDCIFNEHSNTAISSKTDLCCGPNKKPESYFLRTQICCNGTVHDRTGRLCCKGKLYDPTQRICCDELLYDKKNKVCCGSKLHTVTTHQVTCCGGELHNNSQGCCGGLSLYNESSQICCVSDGSFSIATKENSFCCYDKAFDVRSQYCVNDQVLSHNENLCDMEKYNISEKKCCGDQTLYDMPQFQSDCCGSQLYDVNQSQCCKGTKTVIPTNLECCGEGSFNESTHFCCNSFIKSKEDGSRCCGPETIDVTEGCCGAKAYNLSTHQCCKDSTIIPEHHRCCGYRGYDNRTQLCTDNYKVINRTKNKASKSCNNKRRRVSHSICNTCLWRFRRIYREIKSGNQNVCKRYTYHITIIDTQICRKKFWILYAKYENKDRMESNVEIIVPCKSEKLNKTGYYLLVTDSTIGGETLRLGDSDLILQYHPKIEVLVEKKQRTCRHVPVGPTMPQYLADCCGSQLYDVNQSQCCRGTKTVIPNNLECCGEGK</sequence>
<keyword evidence="12" id="KW-1185">Reference proteome</keyword>
<dbReference type="Gene3D" id="3.10.170.20">
    <property type="match status" value="1"/>
</dbReference>
<evidence type="ECO:0000313" key="12">
    <source>
        <dbReference type="Proteomes" id="UP000005408"/>
    </source>
</evidence>
<keyword evidence="5 8" id="KW-0862">Zinc</keyword>
<dbReference type="PANTHER" id="PTHR10942">
    <property type="entry name" value="LEISHMANOLYSIN-LIKE PEPTIDASE"/>
    <property type="match status" value="1"/>
</dbReference>
<reference evidence="11" key="1">
    <citation type="submission" date="2022-08" db="UniProtKB">
        <authorList>
            <consortium name="EnsemblMetazoa"/>
        </authorList>
    </citation>
    <scope>IDENTIFICATION</scope>
    <source>
        <strain evidence="11">05x7-T-G4-1.051#20</strain>
    </source>
</reference>
<evidence type="ECO:0000256" key="9">
    <source>
        <dbReference type="SAM" id="SignalP"/>
    </source>
</evidence>
<dbReference type="GO" id="GO:0004222">
    <property type="term" value="F:metalloendopeptidase activity"/>
    <property type="evidence" value="ECO:0007669"/>
    <property type="project" value="InterPro"/>
</dbReference>
<dbReference type="GO" id="GO:0006508">
    <property type="term" value="P:proteolysis"/>
    <property type="evidence" value="ECO:0007669"/>
    <property type="project" value="UniProtKB-KW"/>
</dbReference>
<organism evidence="11 12">
    <name type="scientific">Magallana gigas</name>
    <name type="common">Pacific oyster</name>
    <name type="synonym">Crassostrea gigas</name>
    <dbReference type="NCBI Taxonomy" id="29159"/>
    <lineage>
        <taxon>Eukaryota</taxon>
        <taxon>Metazoa</taxon>
        <taxon>Spiralia</taxon>
        <taxon>Lophotrochozoa</taxon>
        <taxon>Mollusca</taxon>
        <taxon>Bivalvia</taxon>
        <taxon>Autobranchia</taxon>
        <taxon>Pteriomorphia</taxon>
        <taxon>Ostreida</taxon>
        <taxon>Ostreoidea</taxon>
        <taxon>Ostreidae</taxon>
        <taxon>Magallana</taxon>
    </lineage>
</organism>
<dbReference type="Pfam" id="PF24748">
    <property type="entry name" value="Galaxin_repeat"/>
    <property type="match status" value="2"/>
</dbReference>
<feature type="binding site" evidence="8">
    <location>
        <position position="228"/>
    </location>
    <ligand>
        <name>Zn(2+)</name>
        <dbReference type="ChEBI" id="CHEBI:29105"/>
        <note>catalytic</note>
    </ligand>
</feature>
<evidence type="ECO:0000313" key="11">
    <source>
        <dbReference type="EnsemblMetazoa" id="G13492.1:cds"/>
    </source>
</evidence>
<dbReference type="Gene3D" id="3.90.132.10">
    <property type="entry name" value="Leishmanolysin , domain 2"/>
    <property type="match status" value="1"/>
</dbReference>
<protein>
    <recommendedName>
        <fullName evidence="10">Galaxin-like repeats domain-containing protein</fullName>
    </recommendedName>
</protein>
<dbReference type="Proteomes" id="UP000005408">
    <property type="component" value="Unassembled WGS sequence"/>
</dbReference>
<evidence type="ECO:0000256" key="6">
    <source>
        <dbReference type="ARBA" id="ARBA00023049"/>
    </source>
</evidence>
<feature type="active site" evidence="7">
    <location>
        <position position="225"/>
    </location>
</feature>
<evidence type="ECO:0000256" key="4">
    <source>
        <dbReference type="ARBA" id="ARBA00022801"/>
    </source>
</evidence>
<dbReference type="GO" id="GO:0016020">
    <property type="term" value="C:membrane"/>
    <property type="evidence" value="ECO:0007669"/>
    <property type="project" value="InterPro"/>
</dbReference>
<evidence type="ECO:0000256" key="7">
    <source>
        <dbReference type="PIRSR" id="PIRSR601577-1"/>
    </source>
</evidence>
<dbReference type="InterPro" id="IPR056601">
    <property type="entry name" value="Galaxin_dom"/>
</dbReference>
<feature type="binding site" evidence="8">
    <location>
        <position position="305"/>
    </location>
    <ligand>
        <name>Zn(2+)</name>
        <dbReference type="ChEBI" id="CHEBI:29105"/>
        <note>catalytic</note>
    </ligand>
</feature>
<keyword evidence="9" id="KW-0732">Signal</keyword>
<evidence type="ECO:0000256" key="8">
    <source>
        <dbReference type="PIRSR" id="PIRSR601577-2"/>
    </source>
</evidence>
<accession>A0A8W8IDT7</accession>
<dbReference type="GO" id="GO:0046872">
    <property type="term" value="F:metal ion binding"/>
    <property type="evidence" value="ECO:0007669"/>
    <property type="project" value="UniProtKB-KW"/>
</dbReference>
<name>A0A8W8IDT7_MAGGI</name>
<evidence type="ECO:0000256" key="3">
    <source>
        <dbReference type="ARBA" id="ARBA00022723"/>
    </source>
</evidence>
<keyword evidence="4" id="KW-0378">Hydrolase</keyword>
<evidence type="ECO:0000256" key="2">
    <source>
        <dbReference type="ARBA" id="ARBA00022670"/>
    </source>
</evidence>
<dbReference type="InterPro" id="IPR001577">
    <property type="entry name" value="Peptidase_M8"/>
</dbReference>
<evidence type="ECO:0000256" key="1">
    <source>
        <dbReference type="ARBA" id="ARBA00005860"/>
    </source>
</evidence>
<dbReference type="SUPFAM" id="SSF55486">
    <property type="entry name" value="Metalloproteases ('zincins'), catalytic domain"/>
    <property type="match status" value="1"/>
</dbReference>
<dbReference type="Pfam" id="PF01457">
    <property type="entry name" value="Peptidase_M8"/>
    <property type="match status" value="2"/>
</dbReference>
<comment type="cofactor">
    <cofactor evidence="8">
        <name>Zn(2+)</name>
        <dbReference type="ChEBI" id="CHEBI:29105"/>
    </cofactor>
    <text evidence="8">Binds 1 zinc ion per subunit.</text>
</comment>
<evidence type="ECO:0000256" key="5">
    <source>
        <dbReference type="ARBA" id="ARBA00022833"/>
    </source>
</evidence>
<dbReference type="AlphaFoldDB" id="A0A8W8IDT7"/>
<dbReference type="GO" id="GO:0005737">
    <property type="term" value="C:cytoplasm"/>
    <property type="evidence" value="ECO:0007669"/>
    <property type="project" value="TreeGrafter"/>
</dbReference>
<feature type="chain" id="PRO_5036445761" description="Galaxin-like repeats domain-containing protein" evidence="9">
    <location>
        <begin position="29"/>
        <end position="1063"/>
    </location>
</feature>
<feature type="domain" description="Galaxin-like repeats" evidence="10">
    <location>
        <begin position="590"/>
        <end position="696"/>
    </location>
</feature>
<comment type="similarity">
    <text evidence="1">Belongs to the peptidase M8 family.</text>
</comment>
<dbReference type="EnsemblMetazoa" id="G13492.1">
    <property type="protein sequence ID" value="G13492.1:cds"/>
    <property type="gene ID" value="G13492"/>
</dbReference>
<feature type="domain" description="Galaxin-like repeats" evidence="10">
    <location>
        <begin position="712"/>
        <end position="829"/>
    </location>
</feature>
<dbReference type="GO" id="GO:0007155">
    <property type="term" value="P:cell adhesion"/>
    <property type="evidence" value="ECO:0007669"/>
    <property type="project" value="InterPro"/>
</dbReference>
<feature type="binding site" evidence="8">
    <location>
        <position position="224"/>
    </location>
    <ligand>
        <name>Zn(2+)</name>
        <dbReference type="ChEBI" id="CHEBI:29105"/>
        <note>catalytic</note>
    </ligand>
</feature>
<proteinExistence type="inferred from homology"/>
<dbReference type="PANTHER" id="PTHR10942:SF6">
    <property type="entry name" value="CILIATED LEFT-RIGHT ORGANIZER METALLOPEPTIDASE"/>
    <property type="match status" value="1"/>
</dbReference>
<keyword evidence="2" id="KW-0645">Protease</keyword>
<evidence type="ECO:0000259" key="10">
    <source>
        <dbReference type="Pfam" id="PF24748"/>
    </source>
</evidence>